<comment type="subcellular location">
    <subcellularLocation>
        <location evidence="1">Membrane</location>
        <topology evidence="1">Multi-pass membrane protein</topology>
    </subcellularLocation>
</comment>
<proteinExistence type="predicted"/>
<dbReference type="GO" id="GO:0034755">
    <property type="term" value="P:iron ion transmembrane transport"/>
    <property type="evidence" value="ECO:0007669"/>
    <property type="project" value="TreeGrafter"/>
</dbReference>
<feature type="transmembrane region" description="Helical" evidence="6">
    <location>
        <begin position="398"/>
        <end position="417"/>
    </location>
</feature>
<evidence type="ECO:0000256" key="6">
    <source>
        <dbReference type="SAM" id="Phobius"/>
    </source>
</evidence>
<feature type="transmembrane region" description="Helical" evidence="6">
    <location>
        <begin position="335"/>
        <end position="353"/>
    </location>
</feature>
<dbReference type="PANTHER" id="PTHR11706">
    <property type="entry name" value="SOLUTE CARRIER PROTEIN FAMILY 11 MEMBER"/>
    <property type="match status" value="1"/>
</dbReference>
<feature type="transmembrane region" description="Helical" evidence="6">
    <location>
        <begin position="197"/>
        <end position="216"/>
    </location>
</feature>
<keyword evidence="3 6" id="KW-0812">Transmembrane</keyword>
<feature type="transmembrane region" description="Helical" evidence="6">
    <location>
        <begin position="246"/>
        <end position="269"/>
    </location>
</feature>
<dbReference type="Proteomes" id="UP000095454">
    <property type="component" value="Unassembled WGS sequence"/>
</dbReference>
<organism evidence="7 8">
    <name type="scientific">Collinsella aerofaciens</name>
    <dbReference type="NCBI Taxonomy" id="74426"/>
    <lineage>
        <taxon>Bacteria</taxon>
        <taxon>Bacillati</taxon>
        <taxon>Actinomycetota</taxon>
        <taxon>Coriobacteriia</taxon>
        <taxon>Coriobacteriales</taxon>
        <taxon>Coriobacteriaceae</taxon>
        <taxon>Collinsella</taxon>
    </lineage>
</organism>
<dbReference type="GO" id="GO:0005886">
    <property type="term" value="C:plasma membrane"/>
    <property type="evidence" value="ECO:0007669"/>
    <property type="project" value="TreeGrafter"/>
</dbReference>
<dbReference type="GO" id="GO:0005384">
    <property type="term" value="F:manganese ion transmembrane transporter activity"/>
    <property type="evidence" value="ECO:0007669"/>
    <property type="project" value="TreeGrafter"/>
</dbReference>
<feature type="transmembrane region" description="Helical" evidence="6">
    <location>
        <begin position="52"/>
        <end position="70"/>
    </location>
</feature>
<keyword evidence="2" id="KW-0813">Transport</keyword>
<keyword evidence="4 6" id="KW-1133">Transmembrane helix</keyword>
<protein>
    <submittedName>
        <fullName evidence="7">Manganese transport protein MntH</fullName>
    </submittedName>
</protein>
<feature type="transmembrane region" description="Helical" evidence="6">
    <location>
        <begin position="359"/>
        <end position="378"/>
    </location>
</feature>
<accession>A0A174KSF4</accession>
<gene>
    <name evidence="7" type="primary">mntH_1</name>
    <name evidence="7" type="ORF">ERS852514_01194</name>
</gene>
<evidence type="ECO:0000256" key="2">
    <source>
        <dbReference type="ARBA" id="ARBA00022448"/>
    </source>
</evidence>
<feature type="transmembrane region" description="Helical" evidence="6">
    <location>
        <begin position="159"/>
        <end position="177"/>
    </location>
</feature>
<dbReference type="AlphaFoldDB" id="A0A174KSF4"/>
<feature type="transmembrane region" description="Helical" evidence="6">
    <location>
        <begin position="101"/>
        <end position="124"/>
    </location>
</feature>
<name>A0A174KSF4_9ACTN</name>
<evidence type="ECO:0000256" key="4">
    <source>
        <dbReference type="ARBA" id="ARBA00022989"/>
    </source>
</evidence>
<dbReference type="Pfam" id="PF01566">
    <property type="entry name" value="Nramp"/>
    <property type="match status" value="1"/>
</dbReference>
<evidence type="ECO:0000313" key="7">
    <source>
        <dbReference type="EMBL" id="CUP13781.1"/>
    </source>
</evidence>
<evidence type="ECO:0000256" key="3">
    <source>
        <dbReference type="ARBA" id="ARBA00022692"/>
    </source>
</evidence>
<dbReference type="NCBIfam" id="NF037982">
    <property type="entry name" value="Nramp_1"/>
    <property type="match status" value="1"/>
</dbReference>
<dbReference type="EMBL" id="CZAQ01000018">
    <property type="protein sequence ID" value="CUP13781.1"/>
    <property type="molecule type" value="Genomic_DNA"/>
</dbReference>
<dbReference type="GO" id="GO:0015086">
    <property type="term" value="F:cadmium ion transmembrane transporter activity"/>
    <property type="evidence" value="ECO:0007669"/>
    <property type="project" value="TreeGrafter"/>
</dbReference>
<keyword evidence="5 6" id="KW-0472">Membrane</keyword>
<dbReference type="PRINTS" id="PR00447">
    <property type="entry name" value="NATRESASSCMP"/>
</dbReference>
<evidence type="ECO:0000256" key="1">
    <source>
        <dbReference type="ARBA" id="ARBA00004141"/>
    </source>
</evidence>
<feature type="transmembrane region" description="Helical" evidence="6">
    <location>
        <begin position="130"/>
        <end position="147"/>
    </location>
</feature>
<dbReference type="PANTHER" id="PTHR11706:SF33">
    <property type="entry name" value="NATURAL RESISTANCE-ASSOCIATED MACROPHAGE PROTEIN 2"/>
    <property type="match status" value="1"/>
</dbReference>
<evidence type="ECO:0000256" key="5">
    <source>
        <dbReference type="ARBA" id="ARBA00023136"/>
    </source>
</evidence>
<reference evidence="7 8" key="1">
    <citation type="submission" date="2015-09" db="EMBL/GenBank/DDBJ databases">
        <authorList>
            <consortium name="Pathogen Informatics"/>
        </authorList>
    </citation>
    <scope>NUCLEOTIDE SEQUENCE [LARGE SCALE GENOMIC DNA]</scope>
    <source>
        <strain evidence="7 8">2789STDY5834902</strain>
    </source>
</reference>
<sequence length="418" mass="43987">MLNHLKQHFGSRRTGGHGGLDIARHIGPGLLVTVGFIDPGNWASNMAAGSQFGYALLWIVTLSTIMLIVLQHNAAHLGIATGACLAEATTRYLPRFVGRTVLASAYLATIATAMAEVLGGAIALQMLFGLPVRAGCVIVATVSMAMLMTNSYKHAERWIIAFVGVVGLSFLAELALVKVDWPQAAASWITPSMPTGSAAIIVSVLGAVVMPHNLFLHSEVIQSMHFEGQGEQVIEERLRYELFDTLFSMGVGWAINSAMVILAATTFFAHGMVVDDLAVAAATLSPILGPASSTIFAVALLFAGLSSSVTAGMAAGTITAGMFDEEYDIHDRHSSIGVAACFVGAVTACLVVPNPFEGLIWSQALLSLQLPITVFVLIRLTSSPRVMGKYANSRPLNALLVGIGAIVTILDVVLLTGM</sequence>
<evidence type="ECO:0000313" key="8">
    <source>
        <dbReference type="Proteomes" id="UP000095454"/>
    </source>
</evidence>
<dbReference type="InterPro" id="IPR001046">
    <property type="entry name" value="NRAMP_fam"/>
</dbReference>
<dbReference type="RefSeq" id="WP_055251880.1">
    <property type="nucleotide sequence ID" value="NZ_CABIXX010000018.1"/>
</dbReference>